<dbReference type="InterPro" id="IPR011989">
    <property type="entry name" value="ARM-like"/>
</dbReference>
<dbReference type="SUPFAM" id="SSF48371">
    <property type="entry name" value="ARM repeat"/>
    <property type="match status" value="1"/>
</dbReference>
<dbReference type="Proteomes" id="UP000183760">
    <property type="component" value="Unassembled WGS sequence"/>
</dbReference>
<dbReference type="EMBL" id="BJXR01000027">
    <property type="protein sequence ID" value="GEN08109.1"/>
    <property type="molecule type" value="Genomic_DNA"/>
</dbReference>
<evidence type="ECO:0000256" key="1">
    <source>
        <dbReference type="SAM" id="SignalP"/>
    </source>
</evidence>
<dbReference type="EMBL" id="FOIB01000006">
    <property type="protein sequence ID" value="SEU22945.1"/>
    <property type="molecule type" value="Genomic_DNA"/>
</dbReference>
<sequence length="326" mass="34607">MTRTSSPLRAVRLLALSSLLLSLPAPAAPPPELQPETCSVEGLMDSIRRGLQSKSPAYRRYLRELLKESAVTLPEAQLRAAFERETEPVMVEHLAAALAAKTDRGESPGTLQLVAKRALGDADPAVRAAATRALRRTSAEEHTGDMYSRLVRDASPQVREEAATNLIEDNQFVYAGMHGPSSDLAVAAAAASSDPKVTARILGNISTAAIGAGSAGALHTLLGSDDAQVRASAATALGGVPASEMARARQTLGALYRAEQDVGVRTAILQSLARLGFQSAVPELRALRSVDPRLVAEVDAWVGALSTGLQEWSLLLREKQRLRQAR</sequence>
<comment type="caution">
    <text evidence="2">The sequence shown here is derived from an EMBL/GenBank/DDBJ whole genome shotgun (WGS) entry which is preliminary data.</text>
</comment>
<gene>
    <name evidence="2" type="ORF">MFU01_31460</name>
    <name evidence="3" type="ORF">SAMN05443572_106469</name>
</gene>
<name>A0A511T1S3_MYXFU</name>
<reference evidence="3 4" key="1">
    <citation type="submission" date="2016-10" db="EMBL/GenBank/DDBJ databases">
        <authorList>
            <person name="Varghese N."/>
            <person name="Submissions S."/>
        </authorList>
    </citation>
    <scope>NUCLEOTIDE SEQUENCE [LARGE SCALE GENOMIC DNA]</scope>
    <source>
        <strain evidence="3 4">DSM 16525</strain>
    </source>
</reference>
<organism evidence="2 5">
    <name type="scientific">Myxococcus fulvus</name>
    <dbReference type="NCBI Taxonomy" id="33"/>
    <lineage>
        <taxon>Bacteria</taxon>
        <taxon>Pseudomonadati</taxon>
        <taxon>Myxococcota</taxon>
        <taxon>Myxococcia</taxon>
        <taxon>Myxococcales</taxon>
        <taxon>Cystobacterineae</taxon>
        <taxon>Myxococcaceae</taxon>
        <taxon>Myxococcus</taxon>
    </lineage>
</organism>
<dbReference type="Pfam" id="PF13646">
    <property type="entry name" value="HEAT_2"/>
    <property type="match status" value="1"/>
</dbReference>
<accession>A0A511T1S3</accession>
<dbReference type="InterPro" id="IPR016024">
    <property type="entry name" value="ARM-type_fold"/>
</dbReference>
<feature type="chain" id="PRO_5023069894" evidence="1">
    <location>
        <begin position="28"/>
        <end position="326"/>
    </location>
</feature>
<evidence type="ECO:0000313" key="3">
    <source>
        <dbReference type="EMBL" id="SEU22945.1"/>
    </source>
</evidence>
<dbReference type="RefSeq" id="WP_074956462.1">
    <property type="nucleotide sequence ID" value="NZ_BJXR01000027.1"/>
</dbReference>
<dbReference type="Gene3D" id="1.25.10.10">
    <property type="entry name" value="Leucine-rich Repeat Variant"/>
    <property type="match status" value="2"/>
</dbReference>
<dbReference type="STRING" id="1334629.MFUL124B02_29030"/>
<dbReference type="AlphaFoldDB" id="A0A511T1S3"/>
<evidence type="ECO:0000313" key="4">
    <source>
        <dbReference type="Proteomes" id="UP000183760"/>
    </source>
</evidence>
<proteinExistence type="predicted"/>
<protein>
    <submittedName>
        <fullName evidence="3">HEAT repeat-containing protein</fullName>
    </submittedName>
</protein>
<keyword evidence="1" id="KW-0732">Signal</keyword>
<evidence type="ECO:0000313" key="5">
    <source>
        <dbReference type="Proteomes" id="UP000321514"/>
    </source>
</evidence>
<feature type="signal peptide" evidence="1">
    <location>
        <begin position="1"/>
        <end position="27"/>
    </location>
</feature>
<dbReference type="OrthoDB" id="5508875at2"/>
<keyword evidence="4" id="KW-1185">Reference proteome</keyword>
<dbReference type="Proteomes" id="UP000321514">
    <property type="component" value="Unassembled WGS sequence"/>
</dbReference>
<evidence type="ECO:0000313" key="2">
    <source>
        <dbReference type="EMBL" id="GEN08109.1"/>
    </source>
</evidence>
<reference evidence="2 5" key="2">
    <citation type="submission" date="2019-07" db="EMBL/GenBank/DDBJ databases">
        <title>Whole genome shotgun sequence of Myxococcus fulvus NBRC 100333.</title>
        <authorList>
            <person name="Hosoyama A."/>
            <person name="Uohara A."/>
            <person name="Ohji S."/>
            <person name="Ichikawa N."/>
        </authorList>
    </citation>
    <scope>NUCLEOTIDE SEQUENCE [LARGE SCALE GENOMIC DNA]</scope>
    <source>
        <strain evidence="2 5">NBRC 100333</strain>
    </source>
</reference>